<comment type="caution">
    <text evidence="1">The sequence shown here is derived from an EMBL/GenBank/DDBJ whole genome shotgun (WGS) entry which is preliminary data.</text>
</comment>
<proteinExistence type="predicted"/>
<name>A0ABD5PGF6_9EURY</name>
<keyword evidence="2" id="KW-1185">Reference proteome</keyword>
<dbReference type="AlphaFoldDB" id="A0ABD5PGF6"/>
<gene>
    <name evidence="1" type="ORF">ACFO0N_18695</name>
</gene>
<protein>
    <submittedName>
        <fullName evidence="1">Uncharacterized protein</fullName>
    </submittedName>
</protein>
<evidence type="ECO:0000313" key="2">
    <source>
        <dbReference type="Proteomes" id="UP001595921"/>
    </source>
</evidence>
<dbReference type="Proteomes" id="UP001595921">
    <property type="component" value="Unassembled WGS sequence"/>
</dbReference>
<reference evidence="1 2" key="1">
    <citation type="journal article" date="2019" name="Int. J. Syst. Evol. Microbiol.">
        <title>The Global Catalogue of Microorganisms (GCM) 10K type strain sequencing project: providing services to taxonomists for standard genome sequencing and annotation.</title>
        <authorList>
            <consortium name="The Broad Institute Genomics Platform"/>
            <consortium name="The Broad Institute Genome Sequencing Center for Infectious Disease"/>
            <person name="Wu L."/>
            <person name="Ma J."/>
        </authorList>
    </citation>
    <scope>NUCLEOTIDE SEQUENCE [LARGE SCALE GENOMIC DNA]</scope>
    <source>
        <strain evidence="1 2">CGMCC 1.12553</strain>
    </source>
</reference>
<organism evidence="1 2">
    <name type="scientific">Halobium salinum</name>
    <dbReference type="NCBI Taxonomy" id="1364940"/>
    <lineage>
        <taxon>Archaea</taxon>
        <taxon>Methanobacteriati</taxon>
        <taxon>Methanobacteriota</taxon>
        <taxon>Stenosarchaea group</taxon>
        <taxon>Halobacteria</taxon>
        <taxon>Halobacteriales</taxon>
        <taxon>Haloferacaceae</taxon>
        <taxon>Halobium</taxon>
    </lineage>
</organism>
<evidence type="ECO:0000313" key="1">
    <source>
        <dbReference type="EMBL" id="MFC4359981.1"/>
    </source>
</evidence>
<accession>A0ABD5PGF6</accession>
<dbReference type="EMBL" id="JBHSDS010000010">
    <property type="protein sequence ID" value="MFC4359981.1"/>
    <property type="molecule type" value="Genomic_DNA"/>
</dbReference>
<dbReference type="RefSeq" id="WP_267623322.1">
    <property type="nucleotide sequence ID" value="NZ_JAODIW010000008.1"/>
</dbReference>
<sequence>MSMETYTLRVAENEAHEGLAADVLDESGSIVETTRLSYDDYGLARKGSGESGPDPVECEVTADVIDTALQFERLDDGFEFRFLGDREEVASVRVSDAEWGLVAVAE</sequence>